<comment type="caution">
    <text evidence="2">The sequence shown here is derived from an EMBL/GenBank/DDBJ whole genome shotgun (WGS) entry which is preliminary data.</text>
</comment>
<sequence length="180" mass="18801">MPPKDHPAPRPLNAEDLSGVSGGMTLFHDQTGVAAETMPPPIDTGNAPPAGEDAPLSDEDAPQVTNTTATPTGTDYNAVWRPGDGNLDFAAGKIYPGVGHFNSLTLDLTGLPAGSVLEALKEASAKMGLPGPPHPASPFSLEPNQIQTPYRQGSLVLFGETITFSGITRIQITGMDWSDR</sequence>
<gene>
    <name evidence="2" type="ORF">JJQ90_17255</name>
</gene>
<dbReference type="EMBL" id="JAERQM010000005">
    <property type="protein sequence ID" value="MBU8545475.1"/>
    <property type="molecule type" value="Genomic_DNA"/>
</dbReference>
<accession>A0ABS6H9X1</accession>
<reference evidence="2 3" key="1">
    <citation type="submission" date="2021-01" db="EMBL/GenBank/DDBJ databases">
        <title>Roseomonas sp. nov, a bacterium isolated from an oil production mixture in Yumen Oilfield.</title>
        <authorList>
            <person name="Wu D."/>
        </authorList>
    </citation>
    <scope>NUCLEOTIDE SEQUENCE [LARGE SCALE GENOMIC DNA]</scope>
    <source>
        <strain evidence="2 3">ROY-5-3</strain>
    </source>
</reference>
<evidence type="ECO:0000313" key="3">
    <source>
        <dbReference type="Proteomes" id="UP000689967"/>
    </source>
</evidence>
<name>A0ABS6H9X1_9PROT</name>
<evidence type="ECO:0000256" key="1">
    <source>
        <dbReference type="SAM" id="MobiDB-lite"/>
    </source>
</evidence>
<organism evidence="2 3">
    <name type="scientific">Falsiroseomonas oleicola</name>
    <dbReference type="NCBI Taxonomy" id="2801474"/>
    <lineage>
        <taxon>Bacteria</taxon>
        <taxon>Pseudomonadati</taxon>
        <taxon>Pseudomonadota</taxon>
        <taxon>Alphaproteobacteria</taxon>
        <taxon>Acetobacterales</taxon>
        <taxon>Roseomonadaceae</taxon>
        <taxon>Falsiroseomonas</taxon>
    </lineage>
</organism>
<protein>
    <submittedName>
        <fullName evidence="2">Uncharacterized protein</fullName>
    </submittedName>
</protein>
<proteinExistence type="predicted"/>
<feature type="region of interest" description="Disordered" evidence="1">
    <location>
        <begin position="1"/>
        <end position="77"/>
    </location>
</feature>
<feature type="compositionally biased region" description="Polar residues" evidence="1">
    <location>
        <begin position="63"/>
        <end position="75"/>
    </location>
</feature>
<keyword evidence="3" id="KW-1185">Reference proteome</keyword>
<evidence type="ECO:0000313" key="2">
    <source>
        <dbReference type="EMBL" id="MBU8545475.1"/>
    </source>
</evidence>
<dbReference type="RefSeq" id="WP_216877480.1">
    <property type="nucleotide sequence ID" value="NZ_JAERQM010000005.1"/>
</dbReference>
<dbReference type="Proteomes" id="UP000689967">
    <property type="component" value="Unassembled WGS sequence"/>
</dbReference>